<feature type="binding site" evidence="8">
    <location>
        <position position="179"/>
    </location>
    <ligand>
        <name>ATP</name>
        <dbReference type="ChEBI" id="CHEBI:30616"/>
    </ligand>
</feature>
<keyword evidence="2 8" id="KW-0808">Transferase</keyword>
<proteinExistence type="inferred from homology"/>
<evidence type="ECO:0000313" key="10">
    <source>
        <dbReference type="EMBL" id="MFC0392087.1"/>
    </source>
</evidence>
<evidence type="ECO:0000256" key="9">
    <source>
        <dbReference type="SAM" id="MobiDB-lite"/>
    </source>
</evidence>
<dbReference type="Proteomes" id="UP001589818">
    <property type="component" value="Unassembled WGS sequence"/>
</dbReference>
<dbReference type="Pfam" id="PF02696">
    <property type="entry name" value="SelO"/>
    <property type="match status" value="1"/>
</dbReference>
<feature type="binding site" evidence="8">
    <location>
        <position position="186"/>
    </location>
    <ligand>
        <name>ATP</name>
        <dbReference type="ChEBI" id="CHEBI:30616"/>
    </ligand>
</feature>
<keyword evidence="4 8" id="KW-0479">Metal-binding</keyword>
<dbReference type="EC" id="2.7.7.-" evidence="8"/>
<feature type="region of interest" description="Disordered" evidence="9">
    <location>
        <begin position="474"/>
        <end position="496"/>
    </location>
</feature>
<feature type="binding site" evidence="8">
    <location>
        <position position="96"/>
    </location>
    <ligand>
        <name>ATP</name>
        <dbReference type="ChEBI" id="CHEBI:30616"/>
    </ligand>
</feature>
<feature type="binding site" evidence="8">
    <location>
        <position position="271"/>
    </location>
    <ligand>
        <name>Mg(2+)</name>
        <dbReference type="ChEBI" id="CHEBI:18420"/>
    </ligand>
</feature>
<accession>A0ABV6J8H9</accession>
<evidence type="ECO:0000256" key="6">
    <source>
        <dbReference type="ARBA" id="ARBA00022840"/>
    </source>
</evidence>
<feature type="binding site" evidence="8">
    <location>
        <position position="93"/>
    </location>
    <ligand>
        <name>ATP</name>
        <dbReference type="ChEBI" id="CHEBI:30616"/>
    </ligand>
</feature>
<comment type="function">
    <text evidence="8">Nucleotidyltransferase involved in the post-translational modification of proteins. It can catalyze the addition of adenosine monophosphate (AMP) or uridine monophosphate (UMP) to a protein, resulting in modifications known as AMPylation and UMPylation.</text>
</comment>
<dbReference type="NCBIfam" id="NF000658">
    <property type="entry name" value="PRK00029.1"/>
    <property type="match status" value="1"/>
</dbReference>
<keyword evidence="8" id="KW-0464">Manganese</keyword>
<feature type="binding site" evidence="8">
    <location>
        <position position="262"/>
    </location>
    <ligand>
        <name>Mg(2+)</name>
        <dbReference type="ChEBI" id="CHEBI:18420"/>
    </ligand>
</feature>
<evidence type="ECO:0000256" key="1">
    <source>
        <dbReference type="ARBA" id="ARBA00009747"/>
    </source>
</evidence>
<evidence type="ECO:0000256" key="8">
    <source>
        <dbReference type="HAMAP-Rule" id="MF_00692"/>
    </source>
</evidence>
<dbReference type="EC" id="2.7.7.108" evidence="8"/>
<dbReference type="RefSeq" id="WP_204820424.1">
    <property type="nucleotide sequence ID" value="NZ_JANHOF010000007.1"/>
</dbReference>
<feature type="binding site" evidence="8">
    <location>
        <position position="129"/>
    </location>
    <ligand>
        <name>ATP</name>
        <dbReference type="ChEBI" id="CHEBI:30616"/>
    </ligand>
</feature>
<comment type="catalytic activity">
    <reaction evidence="8">
        <text>L-seryl-[protein] + ATP = 3-O-(5'-adenylyl)-L-seryl-[protein] + diphosphate</text>
        <dbReference type="Rhea" id="RHEA:58120"/>
        <dbReference type="Rhea" id="RHEA-COMP:9863"/>
        <dbReference type="Rhea" id="RHEA-COMP:15073"/>
        <dbReference type="ChEBI" id="CHEBI:29999"/>
        <dbReference type="ChEBI" id="CHEBI:30616"/>
        <dbReference type="ChEBI" id="CHEBI:33019"/>
        <dbReference type="ChEBI" id="CHEBI:142516"/>
        <dbReference type="EC" id="2.7.7.108"/>
    </reaction>
</comment>
<comment type="caution">
    <text evidence="10">The sequence shown here is derived from an EMBL/GenBank/DDBJ whole genome shotgun (WGS) entry which is preliminary data.</text>
</comment>
<feature type="binding site" evidence="8">
    <location>
        <position position="95"/>
    </location>
    <ligand>
        <name>ATP</name>
        <dbReference type="ChEBI" id="CHEBI:30616"/>
    </ligand>
</feature>
<keyword evidence="6 8" id="KW-0067">ATP-binding</keyword>
<dbReference type="HAMAP" id="MF_00692">
    <property type="entry name" value="SelO"/>
    <property type="match status" value="1"/>
</dbReference>
<evidence type="ECO:0000313" key="11">
    <source>
        <dbReference type="Proteomes" id="UP001589818"/>
    </source>
</evidence>
<comment type="cofactor">
    <cofactor evidence="8">
        <name>Mg(2+)</name>
        <dbReference type="ChEBI" id="CHEBI:18420"/>
    </cofactor>
    <cofactor evidence="8">
        <name>Mn(2+)</name>
        <dbReference type="ChEBI" id="CHEBI:29035"/>
    </cofactor>
</comment>
<evidence type="ECO:0000256" key="5">
    <source>
        <dbReference type="ARBA" id="ARBA00022741"/>
    </source>
</evidence>
<dbReference type="InterPro" id="IPR003846">
    <property type="entry name" value="SelO"/>
</dbReference>
<comment type="catalytic activity">
    <reaction evidence="8">
        <text>L-seryl-[protein] + UTP = O-(5'-uridylyl)-L-seryl-[protein] + diphosphate</text>
        <dbReference type="Rhea" id="RHEA:64604"/>
        <dbReference type="Rhea" id="RHEA-COMP:9863"/>
        <dbReference type="Rhea" id="RHEA-COMP:16635"/>
        <dbReference type="ChEBI" id="CHEBI:29999"/>
        <dbReference type="ChEBI" id="CHEBI:33019"/>
        <dbReference type="ChEBI" id="CHEBI:46398"/>
        <dbReference type="ChEBI" id="CHEBI:156051"/>
    </reaction>
</comment>
<keyword evidence="5 8" id="KW-0547">Nucleotide-binding</keyword>
<comment type="catalytic activity">
    <reaction evidence="8">
        <text>L-histidyl-[protein] + UTP = N(tele)-(5'-uridylyl)-L-histidyl-[protein] + diphosphate</text>
        <dbReference type="Rhea" id="RHEA:83891"/>
        <dbReference type="Rhea" id="RHEA-COMP:9745"/>
        <dbReference type="Rhea" id="RHEA-COMP:20239"/>
        <dbReference type="ChEBI" id="CHEBI:29979"/>
        <dbReference type="ChEBI" id="CHEBI:33019"/>
        <dbReference type="ChEBI" id="CHEBI:46398"/>
        <dbReference type="ChEBI" id="CHEBI:233474"/>
    </reaction>
</comment>
<organism evidence="10 11">
    <name type="scientific">Paenibacillus mendelii</name>
    <dbReference type="NCBI Taxonomy" id="206163"/>
    <lineage>
        <taxon>Bacteria</taxon>
        <taxon>Bacillati</taxon>
        <taxon>Bacillota</taxon>
        <taxon>Bacilli</taxon>
        <taxon>Bacillales</taxon>
        <taxon>Paenibacillaceae</taxon>
        <taxon>Paenibacillus</taxon>
    </lineage>
</organism>
<dbReference type="PANTHER" id="PTHR32057">
    <property type="entry name" value="PROTEIN ADENYLYLTRANSFERASE SELO, MITOCHONDRIAL"/>
    <property type="match status" value="1"/>
</dbReference>
<name>A0ABV6J8H9_9BACL</name>
<evidence type="ECO:0000256" key="7">
    <source>
        <dbReference type="ARBA" id="ARBA00022842"/>
    </source>
</evidence>
<sequence length="496" mass="54747">MTNGKAIEAGWNLDNSYARLPQSFYASLHPAPASAPSLIVLNDALAASLGLNIQELRSNEGVAVLAGNRIPEGAEPLAQAYAGHQFGHFTMLGDGRALLLGEQITPQGDRVDIQLKGSGRTPYSRRGDGRAALGPMLREYIISEAMHGLGIATTRSLAVVTTGDAIFREAELPGAILTRVAASHLRVGTFQYASTRDTSEDLRALADYALQRHYPDIDAEVDTGTDGNRYLFLLREVIKRQAALIAKWQLVGFIHGVMNTDNMAISGETIDYGPCAFMNAYDPETVFSSIDSQGRYAYGNQPYIGAWNLARLAEALLPLLHDDEEQAVKLAEDAISEYSGLFHGHWLGGMRAKLGLFNEEESDEALIEDLLRMMKEHRADYTNTFRSLTFDQPEDTALFGTTAFTHWHEMWQARLGRQPETKASSHQLMRSSNPAVIPRNHRVEEALEAAVNQEDYSVMERLLAVLSNPYAHTSEQAEYAEPPAQSERPYRTFCGT</sequence>
<feature type="binding site" evidence="8">
    <location>
        <position position="128"/>
    </location>
    <ligand>
        <name>ATP</name>
        <dbReference type="ChEBI" id="CHEBI:30616"/>
    </ligand>
</feature>
<feature type="binding site" evidence="8">
    <location>
        <position position="116"/>
    </location>
    <ligand>
        <name>ATP</name>
        <dbReference type="ChEBI" id="CHEBI:30616"/>
    </ligand>
</feature>
<comment type="similarity">
    <text evidence="1 8">Belongs to the SELO family.</text>
</comment>
<evidence type="ECO:0000256" key="2">
    <source>
        <dbReference type="ARBA" id="ARBA00022679"/>
    </source>
</evidence>
<comment type="catalytic activity">
    <reaction evidence="8">
        <text>L-tyrosyl-[protein] + ATP = O-(5'-adenylyl)-L-tyrosyl-[protein] + diphosphate</text>
        <dbReference type="Rhea" id="RHEA:54288"/>
        <dbReference type="Rhea" id="RHEA-COMP:10136"/>
        <dbReference type="Rhea" id="RHEA-COMP:13846"/>
        <dbReference type="ChEBI" id="CHEBI:30616"/>
        <dbReference type="ChEBI" id="CHEBI:33019"/>
        <dbReference type="ChEBI" id="CHEBI:46858"/>
        <dbReference type="ChEBI" id="CHEBI:83624"/>
        <dbReference type="EC" id="2.7.7.108"/>
    </reaction>
</comment>
<protein>
    <recommendedName>
        <fullName evidence="8">Protein nucleotidyltransferase YdiU</fullName>
        <ecNumber evidence="8">2.7.7.-</ecNumber>
    </recommendedName>
    <alternativeName>
        <fullName evidence="8">Protein adenylyltransferase YdiU</fullName>
        <ecNumber evidence="8">2.7.7.108</ecNumber>
    </alternativeName>
    <alternativeName>
        <fullName evidence="8">Protein uridylyltransferase YdiU</fullName>
        <ecNumber evidence="8">2.7.7.-</ecNumber>
    </alternativeName>
</protein>
<reference evidence="10 11" key="1">
    <citation type="submission" date="2024-09" db="EMBL/GenBank/DDBJ databases">
        <authorList>
            <person name="Sun Q."/>
            <person name="Mori K."/>
        </authorList>
    </citation>
    <scope>NUCLEOTIDE SEQUENCE [LARGE SCALE GENOMIC DNA]</scope>
    <source>
        <strain evidence="10 11">CCM 4839</strain>
    </source>
</reference>
<comment type="catalytic activity">
    <reaction evidence="8">
        <text>L-threonyl-[protein] + ATP = 3-O-(5'-adenylyl)-L-threonyl-[protein] + diphosphate</text>
        <dbReference type="Rhea" id="RHEA:54292"/>
        <dbReference type="Rhea" id="RHEA-COMP:11060"/>
        <dbReference type="Rhea" id="RHEA-COMP:13847"/>
        <dbReference type="ChEBI" id="CHEBI:30013"/>
        <dbReference type="ChEBI" id="CHEBI:30616"/>
        <dbReference type="ChEBI" id="CHEBI:33019"/>
        <dbReference type="ChEBI" id="CHEBI:138113"/>
        <dbReference type="EC" id="2.7.7.108"/>
    </reaction>
</comment>
<comment type="catalytic activity">
    <reaction evidence="8">
        <text>L-tyrosyl-[protein] + UTP = O-(5'-uridylyl)-L-tyrosyl-[protein] + diphosphate</text>
        <dbReference type="Rhea" id="RHEA:83887"/>
        <dbReference type="Rhea" id="RHEA-COMP:10136"/>
        <dbReference type="Rhea" id="RHEA-COMP:20238"/>
        <dbReference type="ChEBI" id="CHEBI:33019"/>
        <dbReference type="ChEBI" id="CHEBI:46398"/>
        <dbReference type="ChEBI" id="CHEBI:46858"/>
        <dbReference type="ChEBI" id="CHEBI:90602"/>
    </reaction>
</comment>
<evidence type="ECO:0000256" key="4">
    <source>
        <dbReference type="ARBA" id="ARBA00022723"/>
    </source>
</evidence>
<keyword evidence="3 8" id="KW-0548">Nucleotidyltransferase</keyword>
<evidence type="ECO:0000256" key="3">
    <source>
        <dbReference type="ARBA" id="ARBA00022695"/>
    </source>
</evidence>
<keyword evidence="7 8" id="KW-0460">Magnesium</keyword>
<dbReference type="PANTHER" id="PTHR32057:SF14">
    <property type="entry name" value="PROTEIN ADENYLYLTRANSFERASE SELO, MITOCHONDRIAL"/>
    <property type="match status" value="1"/>
</dbReference>
<feature type="active site" description="Proton acceptor" evidence="8">
    <location>
        <position position="261"/>
    </location>
</feature>
<feature type="binding site" evidence="8">
    <location>
        <position position="271"/>
    </location>
    <ligand>
        <name>ATP</name>
        <dbReference type="ChEBI" id="CHEBI:30616"/>
    </ligand>
</feature>
<keyword evidence="11" id="KW-1185">Reference proteome</keyword>
<gene>
    <name evidence="8" type="primary">ydiU</name>
    <name evidence="8" type="synonym">selO</name>
    <name evidence="10" type="ORF">ACFFJ8_12010</name>
</gene>
<dbReference type="EMBL" id="JBHLVF010000013">
    <property type="protein sequence ID" value="MFC0392087.1"/>
    <property type="molecule type" value="Genomic_DNA"/>
</dbReference>